<evidence type="ECO:0000313" key="2">
    <source>
        <dbReference type="Proteomes" id="UP000821845"/>
    </source>
</evidence>
<dbReference type="EMBL" id="CM023489">
    <property type="protein sequence ID" value="KAH6921935.1"/>
    <property type="molecule type" value="Genomic_DNA"/>
</dbReference>
<organism evidence="1 2">
    <name type="scientific">Hyalomma asiaticum</name>
    <name type="common">Tick</name>
    <dbReference type="NCBI Taxonomy" id="266040"/>
    <lineage>
        <taxon>Eukaryota</taxon>
        <taxon>Metazoa</taxon>
        <taxon>Ecdysozoa</taxon>
        <taxon>Arthropoda</taxon>
        <taxon>Chelicerata</taxon>
        <taxon>Arachnida</taxon>
        <taxon>Acari</taxon>
        <taxon>Parasitiformes</taxon>
        <taxon>Ixodida</taxon>
        <taxon>Ixodoidea</taxon>
        <taxon>Ixodidae</taxon>
        <taxon>Hyalomminae</taxon>
        <taxon>Hyalomma</taxon>
    </lineage>
</organism>
<sequence>MYRGKTVVAHFGDVQSDPVVVVKGLHQGCPLSPLLYTLYVSSFERRLISSSLGFRLRHTTSGIDENRRLRA</sequence>
<reference evidence="1" key="1">
    <citation type="submission" date="2020-05" db="EMBL/GenBank/DDBJ databases">
        <title>Large-scale comparative analyses of tick genomes elucidate their genetic diversity and vector capacities.</title>
        <authorList>
            <person name="Jia N."/>
            <person name="Wang J."/>
            <person name="Shi W."/>
            <person name="Du L."/>
            <person name="Sun Y."/>
            <person name="Zhan W."/>
            <person name="Jiang J."/>
            <person name="Wang Q."/>
            <person name="Zhang B."/>
            <person name="Ji P."/>
            <person name="Sakyi L.B."/>
            <person name="Cui X."/>
            <person name="Yuan T."/>
            <person name="Jiang B."/>
            <person name="Yang W."/>
            <person name="Lam T.T.-Y."/>
            <person name="Chang Q."/>
            <person name="Ding S."/>
            <person name="Wang X."/>
            <person name="Zhu J."/>
            <person name="Ruan X."/>
            <person name="Zhao L."/>
            <person name="Wei J."/>
            <person name="Que T."/>
            <person name="Du C."/>
            <person name="Cheng J."/>
            <person name="Dai P."/>
            <person name="Han X."/>
            <person name="Huang E."/>
            <person name="Gao Y."/>
            <person name="Liu J."/>
            <person name="Shao H."/>
            <person name="Ye R."/>
            <person name="Li L."/>
            <person name="Wei W."/>
            <person name="Wang X."/>
            <person name="Wang C."/>
            <person name="Yang T."/>
            <person name="Huo Q."/>
            <person name="Li W."/>
            <person name="Guo W."/>
            <person name="Chen H."/>
            <person name="Zhou L."/>
            <person name="Ni X."/>
            <person name="Tian J."/>
            <person name="Zhou Y."/>
            <person name="Sheng Y."/>
            <person name="Liu T."/>
            <person name="Pan Y."/>
            <person name="Xia L."/>
            <person name="Li J."/>
            <person name="Zhao F."/>
            <person name="Cao W."/>
        </authorList>
    </citation>
    <scope>NUCLEOTIDE SEQUENCE</scope>
    <source>
        <strain evidence="1">Hyas-2018</strain>
    </source>
</reference>
<comment type="caution">
    <text evidence="1">The sequence shown here is derived from an EMBL/GenBank/DDBJ whole genome shotgun (WGS) entry which is preliminary data.</text>
</comment>
<gene>
    <name evidence="1" type="ORF">HPB50_006841</name>
</gene>
<name>A0ACB7RIM4_HYAAI</name>
<accession>A0ACB7RIM4</accession>
<dbReference type="Proteomes" id="UP000821845">
    <property type="component" value="Chromosome 9"/>
</dbReference>
<evidence type="ECO:0000313" key="1">
    <source>
        <dbReference type="EMBL" id="KAH6921935.1"/>
    </source>
</evidence>
<protein>
    <submittedName>
        <fullName evidence="1">Uncharacterized protein</fullName>
    </submittedName>
</protein>
<keyword evidence="2" id="KW-1185">Reference proteome</keyword>
<proteinExistence type="predicted"/>